<dbReference type="PANTHER" id="PTHR43364:SF4">
    <property type="entry name" value="NAD(P)-LINKED OXIDOREDUCTASE SUPERFAMILY PROTEIN"/>
    <property type="match status" value="1"/>
</dbReference>
<dbReference type="SUPFAM" id="SSF51430">
    <property type="entry name" value="NAD(P)-linked oxidoreductase"/>
    <property type="match status" value="1"/>
</dbReference>
<dbReference type="AlphaFoldDB" id="D6TSP8"/>
<dbReference type="InterPro" id="IPR036812">
    <property type="entry name" value="NAD(P)_OxRdtase_dom_sf"/>
</dbReference>
<feature type="domain" description="NADP-dependent oxidoreductase" evidence="2">
    <location>
        <begin position="16"/>
        <end position="308"/>
    </location>
</feature>
<comment type="caution">
    <text evidence="3">The sequence shown here is derived from an EMBL/GenBank/DDBJ whole genome shotgun (WGS) entry which is preliminary data.</text>
</comment>
<dbReference type="InterPro" id="IPR023210">
    <property type="entry name" value="NADP_OxRdtase_dom"/>
</dbReference>
<organism evidence="3 4">
    <name type="scientific">Ktedonobacter racemifer DSM 44963</name>
    <dbReference type="NCBI Taxonomy" id="485913"/>
    <lineage>
        <taxon>Bacteria</taxon>
        <taxon>Bacillati</taxon>
        <taxon>Chloroflexota</taxon>
        <taxon>Ktedonobacteria</taxon>
        <taxon>Ktedonobacterales</taxon>
        <taxon>Ktedonobacteraceae</taxon>
        <taxon>Ktedonobacter</taxon>
    </lineage>
</organism>
<keyword evidence="4" id="KW-1185">Reference proteome</keyword>
<dbReference type="InParanoid" id="D6TSP8"/>
<sequence length="339" mass="37841">MRYRLLGTSGLRVSEVFLGAMTFGEESGPGASLEECRRMLDAYTEAGGNVIDTAINYRNGESESIVGELLEGRRDRFVVATKYTLSRNRADPNASGNHRKNLRLSLETSLQRLRTDYIDLYWVHIWDRNTPIEETMRALDDAVRSGKILYVGISDAPAWIVSRANTLAEWRGWSPFIGLQVPYHLLKRDIERELLPMAEAYGMSVATWGPLADGLLSGKFTRASRVEARTRLSPATISERDHAVVRVVQEVADQLGITPAQVAIAWIRSRSRAIHPIIGARRLDQLVENLGALTVSLPSELVARLDTATDFEIGFPANFINWTTPFVYGETGPLVDQRV</sequence>
<dbReference type="Proteomes" id="UP000004508">
    <property type="component" value="Unassembled WGS sequence"/>
</dbReference>
<dbReference type="OrthoDB" id="9773828at2"/>
<proteinExistence type="predicted"/>
<dbReference type="RefSeq" id="WP_007914160.1">
    <property type="nucleotide sequence ID" value="NZ_ADVG01000003.1"/>
</dbReference>
<evidence type="ECO:0000313" key="3">
    <source>
        <dbReference type="EMBL" id="EFH83449.1"/>
    </source>
</evidence>
<dbReference type="EMBL" id="ADVG01000003">
    <property type="protein sequence ID" value="EFH83449.1"/>
    <property type="molecule type" value="Genomic_DNA"/>
</dbReference>
<dbReference type="InterPro" id="IPR050523">
    <property type="entry name" value="AKR_Detox_Biosynth"/>
</dbReference>
<protein>
    <submittedName>
        <fullName evidence="3">Aldo/keto reductase</fullName>
    </submittedName>
</protein>
<evidence type="ECO:0000256" key="1">
    <source>
        <dbReference type="ARBA" id="ARBA00023002"/>
    </source>
</evidence>
<dbReference type="GO" id="GO:0005829">
    <property type="term" value="C:cytosol"/>
    <property type="evidence" value="ECO:0007669"/>
    <property type="project" value="UniProtKB-ARBA"/>
</dbReference>
<reference evidence="3 4" key="1">
    <citation type="journal article" date="2011" name="Stand. Genomic Sci.">
        <title>Non-contiguous finished genome sequence and contextual data of the filamentous soil bacterium Ktedonobacter racemifer type strain (SOSP1-21).</title>
        <authorList>
            <person name="Chang Y.J."/>
            <person name="Land M."/>
            <person name="Hauser L."/>
            <person name="Chertkov O."/>
            <person name="Del Rio T.G."/>
            <person name="Nolan M."/>
            <person name="Copeland A."/>
            <person name="Tice H."/>
            <person name="Cheng J.F."/>
            <person name="Lucas S."/>
            <person name="Han C."/>
            <person name="Goodwin L."/>
            <person name="Pitluck S."/>
            <person name="Ivanova N."/>
            <person name="Ovchinikova G."/>
            <person name="Pati A."/>
            <person name="Chen A."/>
            <person name="Palaniappan K."/>
            <person name="Mavromatis K."/>
            <person name="Liolios K."/>
            <person name="Brettin T."/>
            <person name="Fiebig A."/>
            <person name="Rohde M."/>
            <person name="Abt B."/>
            <person name="Goker M."/>
            <person name="Detter J.C."/>
            <person name="Woyke T."/>
            <person name="Bristow J."/>
            <person name="Eisen J.A."/>
            <person name="Markowitz V."/>
            <person name="Hugenholtz P."/>
            <person name="Kyrpides N.C."/>
            <person name="Klenk H.P."/>
            <person name="Lapidus A."/>
        </authorList>
    </citation>
    <scope>NUCLEOTIDE SEQUENCE [LARGE SCALE GENOMIC DNA]</scope>
    <source>
        <strain evidence="4">DSM 44963</strain>
    </source>
</reference>
<evidence type="ECO:0000259" key="2">
    <source>
        <dbReference type="Pfam" id="PF00248"/>
    </source>
</evidence>
<gene>
    <name evidence="3" type="ORF">Krac_4410</name>
</gene>
<evidence type="ECO:0000313" key="4">
    <source>
        <dbReference type="Proteomes" id="UP000004508"/>
    </source>
</evidence>
<dbReference type="CDD" id="cd19080">
    <property type="entry name" value="AKR_AKR9A_9B"/>
    <property type="match status" value="1"/>
</dbReference>
<dbReference type="Gene3D" id="3.20.20.100">
    <property type="entry name" value="NADP-dependent oxidoreductase domain"/>
    <property type="match status" value="1"/>
</dbReference>
<dbReference type="STRING" id="485913.Krac_4410"/>
<keyword evidence="1" id="KW-0560">Oxidoreductase</keyword>
<dbReference type="GO" id="GO:0016491">
    <property type="term" value="F:oxidoreductase activity"/>
    <property type="evidence" value="ECO:0007669"/>
    <property type="project" value="UniProtKB-KW"/>
</dbReference>
<accession>D6TSP8</accession>
<dbReference type="eggNOG" id="COG0667">
    <property type="taxonomic scope" value="Bacteria"/>
</dbReference>
<dbReference type="Pfam" id="PF00248">
    <property type="entry name" value="Aldo_ket_red"/>
    <property type="match status" value="1"/>
</dbReference>
<dbReference type="FunFam" id="3.20.20.100:FF:000004">
    <property type="entry name" value="Oxidoreductase, aldo/keto reductase"/>
    <property type="match status" value="1"/>
</dbReference>
<name>D6TSP8_KTERA</name>
<dbReference type="PANTHER" id="PTHR43364">
    <property type="entry name" value="NADH-SPECIFIC METHYLGLYOXAL REDUCTASE-RELATED"/>
    <property type="match status" value="1"/>
</dbReference>